<dbReference type="Proteomes" id="UP000663802">
    <property type="component" value="Unassembled WGS sequence"/>
</dbReference>
<proteinExistence type="predicted"/>
<evidence type="ECO:0000313" key="4">
    <source>
        <dbReference type="EMBL" id="GFZ30886.1"/>
    </source>
</evidence>
<feature type="transmembrane region" description="Helical" evidence="2">
    <location>
        <begin position="199"/>
        <end position="218"/>
    </location>
</feature>
<dbReference type="EMBL" id="BMBA01000001">
    <property type="protein sequence ID" value="GFZ30886.1"/>
    <property type="molecule type" value="Genomic_DNA"/>
</dbReference>
<sequence>MFKEVNEKLNTCIAICSQFVDARSMKESLSEKENIHFLNLHGKIKKKEFLIGRYSAKCAVSGLADNLSMNEITVRNGFSGEPLIDTNGEQQYYISISHKGNVSVSIASNLTEFLGIDLEYDDKNRFEAIELICSEKEKIKFLPYGLHIILWTAKEALSKALKTGLIEGLRKYEIESIRLENDVWYGTYSYFKQFKFQTIVLYGYVVTIVLPTFIDINIDTKSIKQFFESLEDIEN</sequence>
<dbReference type="Pfam" id="PF01648">
    <property type="entry name" value="ACPS"/>
    <property type="match status" value="1"/>
</dbReference>
<organism evidence="4 5">
    <name type="scientific">Clostridium zeae</name>
    <dbReference type="NCBI Taxonomy" id="2759022"/>
    <lineage>
        <taxon>Bacteria</taxon>
        <taxon>Bacillati</taxon>
        <taxon>Bacillota</taxon>
        <taxon>Clostridia</taxon>
        <taxon>Eubacteriales</taxon>
        <taxon>Clostridiaceae</taxon>
        <taxon>Clostridium</taxon>
    </lineage>
</organism>
<evidence type="ECO:0000313" key="5">
    <source>
        <dbReference type="Proteomes" id="UP000663802"/>
    </source>
</evidence>
<keyword evidence="2" id="KW-0472">Membrane</keyword>
<dbReference type="InterPro" id="IPR037143">
    <property type="entry name" value="4-PPantetheinyl_Trfase_dom_sf"/>
</dbReference>
<keyword evidence="1" id="KW-0808">Transferase</keyword>
<evidence type="ECO:0000256" key="2">
    <source>
        <dbReference type="SAM" id="Phobius"/>
    </source>
</evidence>
<evidence type="ECO:0000259" key="3">
    <source>
        <dbReference type="Pfam" id="PF01648"/>
    </source>
</evidence>
<comment type="caution">
    <text evidence="4">The sequence shown here is derived from an EMBL/GenBank/DDBJ whole genome shotgun (WGS) entry which is preliminary data.</text>
</comment>
<name>A0ABQ1E7Y6_9CLOT</name>
<keyword evidence="5" id="KW-1185">Reference proteome</keyword>
<accession>A0ABQ1E7Y6</accession>
<dbReference type="SUPFAM" id="SSF56214">
    <property type="entry name" value="4'-phosphopantetheinyl transferase"/>
    <property type="match status" value="2"/>
</dbReference>
<keyword evidence="2" id="KW-0812">Transmembrane</keyword>
<dbReference type="InterPro" id="IPR008278">
    <property type="entry name" value="4-PPantetheinyl_Trfase_dom"/>
</dbReference>
<protein>
    <recommendedName>
        <fullName evidence="3">4'-phosphopantetheinyl transferase domain-containing protein</fullName>
    </recommendedName>
</protein>
<reference evidence="4 5" key="1">
    <citation type="journal article" date="2021" name="Int. J. Syst. Evol. Microbiol.">
        <title>Clostridium zeae sp. nov., isolated from corn silage.</title>
        <authorList>
            <person name="Kobayashi H."/>
            <person name="Tanizawa Y."/>
            <person name="Yagura M."/>
            <person name="Sakamoto M."/>
            <person name="Ohkuma M."/>
            <person name="Tohno M."/>
        </authorList>
    </citation>
    <scope>NUCLEOTIDE SEQUENCE [LARGE SCALE GENOMIC DNA]</scope>
    <source>
        <strain evidence="4 5">CSC2</strain>
    </source>
</reference>
<keyword evidence="2" id="KW-1133">Transmembrane helix</keyword>
<evidence type="ECO:0000256" key="1">
    <source>
        <dbReference type="ARBA" id="ARBA00022679"/>
    </source>
</evidence>
<dbReference type="Gene3D" id="3.90.470.20">
    <property type="entry name" value="4'-phosphopantetheinyl transferase domain"/>
    <property type="match status" value="2"/>
</dbReference>
<feature type="domain" description="4'-phosphopantetheinyl transferase" evidence="3">
    <location>
        <begin position="114"/>
        <end position="176"/>
    </location>
</feature>
<gene>
    <name evidence="4" type="ORF">CSC2_14120</name>
</gene>